<dbReference type="AlphaFoldDB" id="A0A7Y2NZ71"/>
<protein>
    <submittedName>
        <fullName evidence="2">VOC family protein</fullName>
    </submittedName>
</protein>
<accession>A0A7Y2NZ71</accession>
<organism evidence="2 3">
    <name type="scientific">Telluria aromaticivorans</name>
    <dbReference type="NCBI Taxonomy" id="2725995"/>
    <lineage>
        <taxon>Bacteria</taxon>
        <taxon>Pseudomonadati</taxon>
        <taxon>Pseudomonadota</taxon>
        <taxon>Betaproteobacteria</taxon>
        <taxon>Burkholderiales</taxon>
        <taxon>Oxalobacteraceae</taxon>
        <taxon>Telluria group</taxon>
        <taxon>Telluria</taxon>
    </lineage>
</organism>
<dbReference type="Pfam" id="PF00903">
    <property type="entry name" value="Glyoxalase"/>
    <property type="match status" value="1"/>
</dbReference>
<name>A0A7Y2NZ71_9BURK</name>
<dbReference type="RefSeq" id="WP_171084288.1">
    <property type="nucleotide sequence ID" value="NZ_JABAIV010000003.1"/>
</dbReference>
<gene>
    <name evidence="2" type="ORF">HGB41_11365</name>
</gene>
<dbReference type="InterPro" id="IPR037523">
    <property type="entry name" value="VOC_core"/>
</dbReference>
<proteinExistence type="predicted"/>
<dbReference type="SUPFAM" id="SSF54593">
    <property type="entry name" value="Glyoxalase/Bleomycin resistance protein/Dihydroxybiphenyl dioxygenase"/>
    <property type="match status" value="1"/>
</dbReference>
<feature type="domain" description="VOC" evidence="1">
    <location>
        <begin position="4"/>
        <end position="112"/>
    </location>
</feature>
<comment type="caution">
    <text evidence="2">The sequence shown here is derived from an EMBL/GenBank/DDBJ whole genome shotgun (WGS) entry which is preliminary data.</text>
</comment>
<keyword evidence="3" id="KW-1185">Reference proteome</keyword>
<dbReference type="Gene3D" id="3.10.180.10">
    <property type="entry name" value="2,3-Dihydroxybiphenyl 1,2-Dioxygenase, domain 1"/>
    <property type="match status" value="1"/>
</dbReference>
<evidence type="ECO:0000313" key="3">
    <source>
        <dbReference type="Proteomes" id="UP000533905"/>
    </source>
</evidence>
<dbReference type="InterPro" id="IPR029068">
    <property type="entry name" value="Glyas_Bleomycin-R_OHBP_Dase"/>
</dbReference>
<evidence type="ECO:0000259" key="1">
    <source>
        <dbReference type="PROSITE" id="PS51819"/>
    </source>
</evidence>
<dbReference type="InterPro" id="IPR004360">
    <property type="entry name" value="Glyas_Fos-R_dOase_dom"/>
</dbReference>
<dbReference type="PROSITE" id="PS51819">
    <property type="entry name" value="VOC"/>
    <property type="match status" value="1"/>
</dbReference>
<dbReference type="Proteomes" id="UP000533905">
    <property type="component" value="Unassembled WGS sequence"/>
</dbReference>
<dbReference type="EMBL" id="JABAIV010000003">
    <property type="protein sequence ID" value="NNG23592.1"/>
    <property type="molecule type" value="Genomic_DNA"/>
</dbReference>
<reference evidence="2 3" key="1">
    <citation type="submission" date="2020-04" db="EMBL/GenBank/DDBJ databases">
        <title>Massilia sp. nov., a cold adapted bacteria isolated from Arctic soil.</title>
        <authorList>
            <person name="Son J."/>
            <person name="Ka J.-O."/>
        </authorList>
    </citation>
    <scope>NUCLEOTIDE SEQUENCE [LARGE SCALE GENOMIC DNA]</scope>
    <source>
        <strain evidence="2 3">ML15P13</strain>
    </source>
</reference>
<sequence length="121" mass="12996">MIQGLRTVIYPVTNLPDATAWYDKVVGHKPYFNEVFYVGFEVGGFELGLIPDGEPGLTGGTAYWGTPDADAEVARLVELGAELESPVADVGGGIRVATVRDPYGNLFGVIQNPHFDLAKAR</sequence>
<evidence type="ECO:0000313" key="2">
    <source>
        <dbReference type="EMBL" id="NNG23592.1"/>
    </source>
</evidence>